<feature type="compositionally biased region" description="Basic and acidic residues" evidence="1">
    <location>
        <begin position="50"/>
        <end position="64"/>
    </location>
</feature>
<feature type="region of interest" description="Disordered" evidence="1">
    <location>
        <begin position="50"/>
        <end position="85"/>
    </location>
</feature>
<keyword evidence="2" id="KW-0812">Transmembrane</keyword>
<dbReference type="EMBL" id="JAFIRN010000001">
    <property type="protein sequence ID" value="KAG5855881.1"/>
    <property type="molecule type" value="Genomic_DNA"/>
</dbReference>
<evidence type="ECO:0000313" key="3">
    <source>
        <dbReference type="EMBL" id="KAG5855881.1"/>
    </source>
</evidence>
<gene>
    <name evidence="3" type="ORF">ANANG_G00001620</name>
</gene>
<protein>
    <submittedName>
        <fullName evidence="3">Uncharacterized protein</fullName>
    </submittedName>
</protein>
<reference evidence="3" key="1">
    <citation type="submission" date="2021-01" db="EMBL/GenBank/DDBJ databases">
        <title>A chromosome-scale assembly of European eel, Anguilla anguilla.</title>
        <authorList>
            <person name="Henkel C."/>
            <person name="Jong-Raadsen S.A."/>
            <person name="Dufour S."/>
            <person name="Weltzien F.-A."/>
            <person name="Palstra A.P."/>
            <person name="Pelster B."/>
            <person name="Spaink H.P."/>
            <person name="Van Den Thillart G.E."/>
            <person name="Jansen H."/>
            <person name="Zahm M."/>
            <person name="Klopp C."/>
            <person name="Cedric C."/>
            <person name="Louis A."/>
            <person name="Berthelot C."/>
            <person name="Parey E."/>
            <person name="Roest Crollius H."/>
            <person name="Montfort J."/>
            <person name="Robinson-Rechavi M."/>
            <person name="Bucao C."/>
            <person name="Bouchez O."/>
            <person name="Gislard M."/>
            <person name="Lluch J."/>
            <person name="Milhes M."/>
            <person name="Lampietro C."/>
            <person name="Lopez Roques C."/>
            <person name="Donnadieu C."/>
            <person name="Braasch I."/>
            <person name="Desvignes T."/>
            <person name="Postlethwait J."/>
            <person name="Bobe J."/>
            <person name="Guiguen Y."/>
            <person name="Dirks R."/>
        </authorList>
    </citation>
    <scope>NUCLEOTIDE SEQUENCE</scope>
    <source>
        <strain evidence="3">Tag_6206</strain>
        <tissue evidence="3">Liver</tissue>
    </source>
</reference>
<keyword evidence="2" id="KW-1133">Transmembrane helix</keyword>
<comment type="caution">
    <text evidence="3">The sequence shown here is derived from an EMBL/GenBank/DDBJ whole genome shotgun (WGS) entry which is preliminary data.</text>
</comment>
<accession>A0A9D3S8T7</accession>
<dbReference type="Proteomes" id="UP001044222">
    <property type="component" value="Unassembled WGS sequence"/>
</dbReference>
<proteinExistence type="predicted"/>
<feature type="transmembrane region" description="Helical" evidence="2">
    <location>
        <begin position="20"/>
        <end position="41"/>
    </location>
</feature>
<organism evidence="3 4">
    <name type="scientific">Anguilla anguilla</name>
    <name type="common">European freshwater eel</name>
    <name type="synonym">Muraena anguilla</name>
    <dbReference type="NCBI Taxonomy" id="7936"/>
    <lineage>
        <taxon>Eukaryota</taxon>
        <taxon>Metazoa</taxon>
        <taxon>Chordata</taxon>
        <taxon>Craniata</taxon>
        <taxon>Vertebrata</taxon>
        <taxon>Euteleostomi</taxon>
        <taxon>Actinopterygii</taxon>
        <taxon>Neopterygii</taxon>
        <taxon>Teleostei</taxon>
        <taxon>Anguilliformes</taxon>
        <taxon>Anguillidae</taxon>
        <taxon>Anguilla</taxon>
    </lineage>
</organism>
<dbReference type="AlphaFoldDB" id="A0A9D3S8T7"/>
<sequence length="85" mass="9359">MGSHLASNFKGHLLSYLLSYLLFYLLSQPHLVSEATLILSLSRTLKRPDRFSPAADRHTTREEGSGEGAELQWIGTAGSTEEAEP</sequence>
<keyword evidence="4" id="KW-1185">Reference proteome</keyword>
<name>A0A9D3S8T7_ANGAN</name>
<evidence type="ECO:0000256" key="2">
    <source>
        <dbReference type="SAM" id="Phobius"/>
    </source>
</evidence>
<keyword evidence="2" id="KW-0472">Membrane</keyword>
<evidence type="ECO:0000313" key="4">
    <source>
        <dbReference type="Proteomes" id="UP001044222"/>
    </source>
</evidence>
<evidence type="ECO:0000256" key="1">
    <source>
        <dbReference type="SAM" id="MobiDB-lite"/>
    </source>
</evidence>